<feature type="region of interest" description="Disordered" evidence="4">
    <location>
        <begin position="1"/>
        <end position="27"/>
    </location>
</feature>
<keyword evidence="2" id="KW-0732">Signal</keyword>
<accession>A0A7R9CMJ8</accession>
<keyword evidence="5" id="KW-0812">Transmembrane</keyword>
<evidence type="ECO:0000313" key="7">
    <source>
        <dbReference type="EMBL" id="CAD7397520.1"/>
    </source>
</evidence>
<feature type="domain" description="LRRCT" evidence="6">
    <location>
        <begin position="560"/>
        <end position="613"/>
    </location>
</feature>
<dbReference type="AlphaFoldDB" id="A0A7R9CMJ8"/>
<dbReference type="Pfam" id="PF13855">
    <property type="entry name" value="LRR_8"/>
    <property type="match status" value="4"/>
</dbReference>
<keyword evidence="5" id="KW-1133">Transmembrane helix</keyword>
<dbReference type="PROSITE" id="PS51450">
    <property type="entry name" value="LRR"/>
    <property type="match status" value="4"/>
</dbReference>
<dbReference type="EMBL" id="OC317529">
    <property type="protein sequence ID" value="CAD7397520.1"/>
    <property type="molecule type" value="Genomic_DNA"/>
</dbReference>
<feature type="compositionally biased region" description="Polar residues" evidence="4">
    <location>
        <begin position="10"/>
        <end position="19"/>
    </location>
</feature>
<evidence type="ECO:0000256" key="5">
    <source>
        <dbReference type="SAM" id="Phobius"/>
    </source>
</evidence>
<feature type="region of interest" description="Disordered" evidence="4">
    <location>
        <begin position="83"/>
        <end position="110"/>
    </location>
</feature>
<protein>
    <recommendedName>
        <fullName evidence="6">LRRCT domain-containing protein</fullName>
    </recommendedName>
</protein>
<evidence type="ECO:0000259" key="6">
    <source>
        <dbReference type="SMART" id="SM00082"/>
    </source>
</evidence>
<keyword evidence="3" id="KW-0677">Repeat</keyword>
<dbReference type="GO" id="GO:0071944">
    <property type="term" value="C:cell periphery"/>
    <property type="evidence" value="ECO:0007669"/>
    <property type="project" value="UniProtKB-ARBA"/>
</dbReference>
<keyword evidence="1" id="KW-0433">Leucine-rich repeat</keyword>
<name>A0A7R9CMJ8_TIMCR</name>
<reference evidence="7" key="1">
    <citation type="submission" date="2020-11" db="EMBL/GenBank/DDBJ databases">
        <authorList>
            <person name="Tran Van P."/>
        </authorList>
    </citation>
    <scope>NUCLEOTIDE SEQUENCE</scope>
</reference>
<dbReference type="PANTHER" id="PTHR24366:SF96">
    <property type="entry name" value="LEUCINE RICH REPEAT CONTAINING 53"/>
    <property type="match status" value="1"/>
</dbReference>
<evidence type="ECO:0000256" key="4">
    <source>
        <dbReference type="SAM" id="MobiDB-lite"/>
    </source>
</evidence>
<dbReference type="SUPFAM" id="SSF52058">
    <property type="entry name" value="L domain-like"/>
    <property type="match status" value="2"/>
</dbReference>
<dbReference type="InterPro" id="IPR032675">
    <property type="entry name" value="LRR_dom_sf"/>
</dbReference>
<dbReference type="InterPro" id="IPR001611">
    <property type="entry name" value="Leu-rich_rpt"/>
</dbReference>
<dbReference type="SMART" id="SM00369">
    <property type="entry name" value="LRR_TYP"/>
    <property type="match status" value="10"/>
</dbReference>
<evidence type="ECO:0000256" key="2">
    <source>
        <dbReference type="ARBA" id="ARBA00022729"/>
    </source>
</evidence>
<dbReference type="PANTHER" id="PTHR24366">
    <property type="entry name" value="IG(IMMUNOGLOBULIN) AND LRR(LEUCINE RICH REPEAT) DOMAINS"/>
    <property type="match status" value="1"/>
</dbReference>
<dbReference type="InterPro" id="IPR003591">
    <property type="entry name" value="Leu-rich_rpt_typical-subtyp"/>
</dbReference>
<feature type="transmembrane region" description="Helical" evidence="5">
    <location>
        <begin position="639"/>
        <end position="664"/>
    </location>
</feature>
<sequence length="746" mass="84004">METEKEKQHQTQTKRYQTGETKHKKCNKREGRTRLWRTLDISRALAEERRLSVMLGWSYRALQGCRLDTAGRDQRRNRKWDSLQAGKEGFGNQIDPCQNQGLNPATPAQKSDTLTLDHQMARRVVHLVACLSFLISLPLPCLSVCPLDCACALDHRGRRQVVCSKGGMSDPIPIQSMDHQVEVLRISAPKDHSNSLTIGPIFHGFSQLEELHIVRSNVPAIGKHSFWGVPSLLILNLTQNNITHVLDYNFRGLANLVELHLDDNRIESMPSGTFRYLQELRVLSLARNRIKELVPRLFLMLGKLHELDLSGNRLLMELNPEVFKDIQDLRKFRCRGCSLSNINTQLYNLLSDMTHLDMGDNEFKYIASDEFRDLRRLEVLHLDGNQLPVVLEKTFSYPGSDGHINLHTINLARNRLAKVTATAFANLTQLKNLDLGYNKLDRLETMTFIPMADSLRRLDLSGNAIALSEVKYVLQVVLKLRELGLADMGFSDLPLGLFVYHEHLRMLNLSGNHFSHLPAQLLSPIPKLQELDISRNRFRGLDERLLLRLEAVKIVHLQGNPWICDLCHMMPMLARVNKSTTALNYEGLKCVAPHGQQGRLITSLHKSSMEWCTSESGIGYMEGGGVSGVTNSFLAESSLLAMIAAGAAVVLLLLTGLLVGIAYFRHHAAHYYTREDTRGPEREAIFENPTALLGENGEIKYTIVPMDSGADLSVEKPPQKKKKTVTICTIDSMAKDPELRTLTNGT</sequence>
<keyword evidence="5" id="KW-0472">Membrane</keyword>
<gene>
    <name evidence="7" type="ORF">TCEB3V08_LOCUS4117</name>
</gene>
<proteinExistence type="predicted"/>
<evidence type="ECO:0000256" key="3">
    <source>
        <dbReference type="ARBA" id="ARBA00022737"/>
    </source>
</evidence>
<evidence type="ECO:0000256" key="1">
    <source>
        <dbReference type="ARBA" id="ARBA00022614"/>
    </source>
</evidence>
<dbReference type="SMART" id="SM00082">
    <property type="entry name" value="LRRCT"/>
    <property type="match status" value="1"/>
</dbReference>
<dbReference type="Gene3D" id="3.80.10.10">
    <property type="entry name" value="Ribonuclease Inhibitor"/>
    <property type="match status" value="2"/>
</dbReference>
<organism evidence="7">
    <name type="scientific">Timema cristinae</name>
    <name type="common">Walking stick</name>
    <dbReference type="NCBI Taxonomy" id="61476"/>
    <lineage>
        <taxon>Eukaryota</taxon>
        <taxon>Metazoa</taxon>
        <taxon>Ecdysozoa</taxon>
        <taxon>Arthropoda</taxon>
        <taxon>Hexapoda</taxon>
        <taxon>Insecta</taxon>
        <taxon>Pterygota</taxon>
        <taxon>Neoptera</taxon>
        <taxon>Polyneoptera</taxon>
        <taxon>Phasmatodea</taxon>
        <taxon>Timematodea</taxon>
        <taxon>Timematoidea</taxon>
        <taxon>Timematidae</taxon>
        <taxon>Timema</taxon>
    </lineage>
</organism>
<feature type="compositionally biased region" description="Polar residues" evidence="4">
    <location>
        <begin position="95"/>
        <end position="110"/>
    </location>
</feature>
<dbReference type="InterPro" id="IPR000483">
    <property type="entry name" value="Cys-rich_flank_reg_C"/>
</dbReference>